<feature type="region of interest" description="Disordered" evidence="8">
    <location>
        <begin position="69"/>
        <end position="93"/>
    </location>
</feature>
<feature type="binding site" evidence="7">
    <location>
        <position position="275"/>
    </location>
    <ligand>
        <name>Zn(2+)</name>
        <dbReference type="ChEBI" id="CHEBI:29105"/>
        <label>1</label>
    </ligand>
</feature>
<dbReference type="PROSITE" id="PS00758">
    <property type="entry name" value="ARGE_DAPE_CPG2_1"/>
    <property type="match status" value="1"/>
</dbReference>
<dbReference type="PANTHER" id="PTHR45962">
    <property type="entry name" value="N-FATTY-ACYL-AMINO ACID SYNTHASE/HYDROLASE PM20D1"/>
    <property type="match status" value="1"/>
</dbReference>
<gene>
    <name evidence="10" type="ORF">TWF506_005898</name>
</gene>
<keyword evidence="11" id="KW-1185">Reference proteome</keyword>
<evidence type="ECO:0000256" key="8">
    <source>
        <dbReference type="SAM" id="MobiDB-lite"/>
    </source>
</evidence>
<reference evidence="10 11" key="1">
    <citation type="submission" date="2019-10" db="EMBL/GenBank/DDBJ databases">
        <authorList>
            <person name="Palmer J.M."/>
        </authorList>
    </citation>
    <scope>NUCLEOTIDE SEQUENCE [LARGE SCALE GENOMIC DNA]</scope>
    <source>
        <strain evidence="10 11">TWF506</strain>
    </source>
</reference>
<dbReference type="SUPFAM" id="SSF55031">
    <property type="entry name" value="Bacterial exopeptidase dimerisation domain"/>
    <property type="match status" value="1"/>
</dbReference>
<evidence type="ECO:0000259" key="9">
    <source>
        <dbReference type="Pfam" id="PF07687"/>
    </source>
</evidence>
<feature type="binding site" evidence="7">
    <location>
        <position position="240"/>
    </location>
    <ligand>
        <name>Zn(2+)</name>
        <dbReference type="ChEBI" id="CHEBI:29105"/>
        <label>1</label>
    </ligand>
</feature>
<accession>A0AAN8S0H6</accession>
<dbReference type="SUPFAM" id="SSF53187">
    <property type="entry name" value="Zn-dependent exopeptidases"/>
    <property type="match status" value="1"/>
</dbReference>
<dbReference type="GO" id="GO:0046872">
    <property type="term" value="F:metal ion binding"/>
    <property type="evidence" value="ECO:0007669"/>
    <property type="project" value="UniProtKB-KW"/>
</dbReference>
<feature type="binding site" evidence="7">
    <location>
        <position position="303"/>
    </location>
    <ligand>
        <name>Zn(2+)</name>
        <dbReference type="ChEBI" id="CHEBI:29105"/>
        <label>2</label>
    </ligand>
</feature>
<proteinExistence type="inferred from homology"/>
<dbReference type="Gene3D" id="3.30.70.360">
    <property type="match status" value="1"/>
</dbReference>
<dbReference type="Gene3D" id="3.40.630.10">
    <property type="entry name" value="Zn peptidases"/>
    <property type="match status" value="1"/>
</dbReference>
<name>A0AAN8S0H6_9PEZI</name>
<dbReference type="PIRSF" id="PIRSF037217">
    <property type="entry name" value="Carboxypeptidase_S"/>
    <property type="match status" value="1"/>
</dbReference>
<protein>
    <recommendedName>
        <fullName evidence="9">Peptidase M20 dimerisation domain-containing protein</fullName>
    </recommendedName>
</protein>
<evidence type="ECO:0000256" key="3">
    <source>
        <dbReference type="ARBA" id="ARBA00022723"/>
    </source>
</evidence>
<keyword evidence="4" id="KW-0378">Hydrolase</keyword>
<dbReference type="InterPro" id="IPR002933">
    <property type="entry name" value="Peptidase_M20"/>
</dbReference>
<comment type="similarity">
    <text evidence="1">Belongs to the peptidase M20A family.</text>
</comment>
<dbReference type="Pfam" id="PF07687">
    <property type="entry name" value="M20_dimer"/>
    <property type="match status" value="1"/>
</dbReference>
<dbReference type="InterPro" id="IPR047177">
    <property type="entry name" value="Pept_M20A"/>
</dbReference>
<dbReference type="CDD" id="cd05674">
    <property type="entry name" value="M20_yscS"/>
    <property type="match status" value="1"/>
</dbReference>
<dbReference type="InterPro" id="IPR036264">
    <property type="entry name" value="Bact_exopeptidase_dim_dom"/>
</dbReference>
<feature type="binding site" evidence="7">
    <location>
        <position position="240"/>
    </location>
    <ligand>
        <name>Zn(2+)</name>
        <dbReference type="ChEBI" id="CHEBI:29105"/>
        <label>2</label>
    </ligand>
</feature>
<feature type="binding site" evidence="7">
    <location>
        <position position="568"/>
    </location>
    <ligand>
        <name>Zn(2+)</name>
        <dbReference type="ChEBI" id="CHEBI:29105"/>
        <label>1</label>
    </ligand>
</feature>
<dbReference type="Pfam" id="PF01546">
    <property type="entry name" value="Peptidase_M20"/>
    <property type="match status" value="1"/>
</dbReference>
<evidence type="ECO:0000313" key="11">
    <source>
        <dbReference type="Proteomes" id="UP001307849"/>
    </source>
</evidence>
<dbReference type="InterPro" id="IPR001261">
    <property type="entry name" value="ArgE/DapE_CS"/>
</dbReference>
<dbReference type="GO" id="GO:0004181">
    <property type="term" value="F:metallocarboxypeptidase activity"/>
    <property type="evidence" value="ECO:0007669"/>
    <property type="project" value="InterPro"/>
</dbReference>
<dbReference type="EMBL" id="JAVHJM010000002">
    <property type="protein sequence ID" value="KAK6518759.1"/>
    <property type="molecule type" value="Genomic_DNA"/>
</dbReference>
<feature type="active site" evidence="6">
    <location>
        <position position="207"/>
    </location>
</feature>
<dbReference type="Proteomes" id="UP001307849">
    <property type="component" value="Unassembled WGS sequence"/>
</dbReference>
<dbReference type="InterPro" id="IPR017141">
    <property type="entry name" value="Pept_M20_carboxypep"/>
</dbReference>
<evidence type="ECO:0000256" key="6">
    <source>
        <dbReference type="PIRSR" id="PIRSR037217-1"/>
    </source>
</evidence>
<feature type="binding site" evidence="7">
    <location>
        <position position="205"/>
    </location>
    <ligand>
        <name>Zn(2+)</name>
        <dbReference type="ChEBI" id="CHEBI:29105"/>
        <label>2</label>
    </ligand>
</feature>
<sequence length="602" mass="67955">MGNPEVLLPKDSKDLVGPKPFYRRILQHERHWKYVLNFLRLLVISLLGITLYNSYKSSLTPVNVKLGNIDQPEPGNNLPKTRGLQKKPHRQNPEKWCPRVEAIHPEIRGPGLQWAVAYLHSQDFLVRAARNVGDAIRIRTQVYDDFRNPGNDDRWEPMKQFHNYLQGSFPLVSKYLDLQSIDKYALVYSWEGTDDTLKPILLCAHQDVVPIEEETLPQWEHPPYSGYFDGRNVWGRGAMDDKNQLVAVMETLELLLRGGFRPTRSIVVAFGFDEELGGERGARRIGEALLDTYGEDSFSIIIDEGSSMQTEFGSDIMVISTAEKGFLNQKITIDTVGGHSSIPPPHTSIGIMSEIIVALEAHQFERVFSDDNPLYDFLTCSAAHARDFPEELYNYIAEGDKKALADALVRMNSRYDADLRSTVAVDTISGGTKINALPEFVTMGMNHRIRRGSSLSEVTNVTLDIVSAIAEKHGLDLIAYPEHVRGYPKSSITLEIKNQREPSPLTSSRVDVPSAFKLVAANTRAVFGDDFVITAGLNMGNTDTFWYTQLSKNIFRYAPMPVVRKNIHGINERVPIEGHLAMVDWFFNFILLTSEVEDAWFL</sequence>
<comment type="caution">
    <text evidence="10">The sequence shown here is derived from an EMBL/GenBank/DDBJ whole genome shotgun (WGS) entry which is preliminary data.</text>
</comment>
<organism evidence="10 11">
    <name type="scientific">Arthrobotrys conoides</name>
    <dbReference type="NCBI Taxonomy" id="74498"/>
    <lineage>
        <taxon>Eukaryota</taxon>
        <taxon>Fungi</taxon>
        <taxon>Dikarya</taxon>
        <taxon>Ascomycota</taxon>
        <taxon>Pezizomycotina</taxon>
        <taxon>Orbiliomycetes</taxon>
        <taxon>Orbiliales</taxon>
        <taxon>Orbiliaceae</taxon>
        <taxon>Arthrobotrys</taxon>
    </lineage>
</organism>
<keyword evidence="3 7" id="KW-0479">Metal-binding</keyword>
<evidence type="ECO:0000256" key="1">
    <source>
        <dbReference type="ARBA" id="ARBA00006247"/>
    </source>
</evidence>
<keyword evidence="2" id="KW-0645">Protease</keyword>
<evidence type="ECO:0000256" key="4">
    <source>
        <dbReference type="ARBA" id="ARBA00022801"/>
    </source>
</evidence>
<dbReference type="PANTHER" id="PTHR45962:SF1">
    <property type="entry name" value="N-FATTY-ACYL-AMINO ACID SYNTHASE_HYDROLASE PM20D1"/>
    <property type="match status" value="1"/>
</dbReference>
<dbReference type="InterPro" id="IPR011650">
    <property type="entry name" value="Peptidase_M20_dimer"/>
</dbReference>
<evidence type="ECO:0000256" key="7">
    <source>
        <dbReference type="PIRSR" id="PIRSR037217-2"/>
    </source>
</evidence>
<feature type="domain" description="Peptidase M20 dimerisation" evidence="9">
    <location>
        <begin position="321"/>
        <end position="472"/>
    </location>
</feature>
<evidence type="ECO:0000256" key="5">
    <source>
        <dbReference type="ARBA" id="ARBA00022833"/>
    </source>
</evidence>
<evidence type="ECO:0000256" key="2">
    <source>
        <dbReference type="ARBA" id="ARBA00022670"/>
    </source>
</evidence>
<dbReference type="AlphaFoldDB" id="A0AAN8S0H6"/>
<feature type="active site" description="Proton acceptor" evidence="6">
    <location>
        <position position="274"/>
    </location>
</feature>
<evidence type="ECO:0000313" key="10">
    <source>
        <dbReference type="EMBL" id="KAK6518759.1"/>
    </source>
</evidence>
<keyword evidence="5 7" id="KW-0862">Zinc</keyword>
<dbReference type="GO" id="GO:0000328">
    <property type="term" value="C:fungal-type vacuole lumen"/>
    <property type="evidence" value="ECO:0007669"/>
    <property type="project" value="TreeGrafter"/>
</dbReference>
<dbReference type="GO" id="GO:0051603">
    <property type="term" value="P:proteolysis involved in protein catabolic process"/>
    <property type="evidence" value="ECO:0007669"/>
    <property type="project" value="TreeGrafter"/>
</dbReference>